<dbReference type="Proteomes" id="UP000438429">
    <property type="component" value="Unassembled WGS sequence"/>
</dbReference>
<accession>A0A6A4SXD2</accession>
<proteinExistence type="predicted"/>
<comment type="caution">
    <text evidence="2">The sequence shown here is derived from an EMBL/GenBank/DDBJ whole genome shotgun (WGS) entry which is preliminary data.</text>
</comment>
<sequence>MFWIFFMAAILATAGAKKLRRRAGELKLTSEGIRQHELGSKTRIDAPALPTAKPFRCSVPISDLQLTENEPEPLR</sequence>
<organism evidence="2 3">
    <name type="scientific">Scophthalmus maximus</name>
    <name type="common">Turbot</name>
    <name type="synonym">Psetta maxima</name>
    <dbReference type="NCBI Taxonomy" id="52904"/>
    <lineage>
        <taxon>Eukaryota</taxon>
        <taxon>Metazoa</taxon>
        <taxon>Chordata</taxon>
        <taxon>Craniata</taxon>
        <taxon>Vertebrata</taxon>
        <taxon>Euteleostomi</taxon>
        <taxon>Actinopterygii</taxon>
        <taxon>Neopterygii</taxon>
        <taxon>Teleostei</taxon>
        <taxon>Neoteleostei</taxon>
        <taxon>Acanthomorphata</taxon>
        <taxon>Carangaria</taxon>
        <taxon>Pleuronectiformes</taxon>
        <taxon>Pleuronectoidei</taxon>
        <taxon>Scophthalmidae</taxon>
        <taxon>Scophthalmus</taxon>
    </lineage>
</organism>
<protein>
    <submittedName>
        <fullName evidence="2">Uncharacterized protein</fullName>
    </submittedName>
</protein>
<keyword evidence="1" id="KW-0732">Signal</keyword>
<evidence type="ECO:0000313" key="2">
    <source>
        <dbReference type="EMBL" id="KAF0037395.1"/>
    </source>
</evidence>
<evidence type="ECO:0000256" key="1">
    <source>
        <dbReference type="SAM" id="SignalP"/>
    </source>
</evidence>
<reference evidence="2 3" key="1">
    <citation type="submission" date="2019-06" db="EMBL/GenBank/DDBJ databases">
        <title>Draft genomes of female and male turbot (Scophthalmus maximus).</title>
        <authorList>
            <person name="Xu H."/>
            <person name="Xu X.-W."/>
            <person name="Shao C."/>
            <person name="Chen S."/>
        </authorList>
    </citation>
    <scope>NUCLEOTIDE SEQUENCE [LARGE SCALE GENOMIC DNA]</scope>
    <source>
        <strain evidence="2">Ysfricsl-2016a</strain>
        <tissue evidence="2">Blood</tissue>
    </source>
</reference>
<feature type="signal peptide" evidence="1">
    <location>
        <begin position="1"/>
        <end position="16"/>
    </location>
</feature>
<feature type="chain" id="PRO_5025365207" evidence="1">
    <location>
        <begin position="17"/>
        <end position="75"/>
    </location>
</feature>
<dbReference type="EMBL" id="VEVO01000009">
    <property type="protein sequence ID" value="KAF0037395.1"/>
    <property type="molecule type" value="Genomic_DNA"/>
</dbReference>
<dbReference type="AlphaFoldDB" id="A0A6A4SXD2"/>
<gene>
    <name evidence="2" type="ORF">F2P81_010269</name>
</gene>
<name>A0A6A4SXD2_SCOMX</name>
<evidence type="ECO:0000313" key="3">
    <source>
        <dbReference type="Proteomes" id="UP000438429"/>
    </source>
</evidence>